<protein>
    <submittedName>
        <fullName evidence="3">Uncharacterized protein</fullName>
    </submittedName>
</protein>
<evidence type="ECO:0000313" key="4">
    <source>
        <dbReference type="Proteomes" id="UP000499080"/>
    </source>
</evidence>
<keyword evidence="2" id="KW-0472">Membrane</keyword>
<dbReference type="AlphaFoldDB" id="A0A4Y2T1U8"/>
<proteinExistence type="predicted"/>
<keyword evidence="2" id="KW-0812">Transmembrane</keyword>
<feature type="region of interest" description="Disordered" evidence="1">
    <location>
        <begin position="1"/>
        <end position="26"/>
    </location>
</feature>
<keyword evidence="4" id="KW-1185">Reference proteome</keyword>
<evidence type="ECO:0000256" key="2">
    <source>
        <dbReference type="SAM" id="Phobius"/>
    </source>
</evidence>
<dbReference type="Proteomes" id="UP000499080">
    <property type="component" value="Unassembled WGS sequence"/>
</dbReference>
<evidence type="ECO:0000256" key="1">
    <source>
        <dbReference type="SAM" id="MobiDB-lite"/>
    </source>
</evidence>
<gene>
    <name evidence="3" type="ORF">AVEN_33545_1</name>
</gene>
<feature type="transmembrane region" description="Helical" evidence="2">
    <location>
        <begin position="45"/>
        <end position="69"/>
    </location>
</feature>
<comment type="caution">
    <text evidence="3">The sequence shown here is derived from an EMBL/GenBank/DDBJ whole genome shotgun (WGS) entry which is preliminary data.</text>
</comment>
<dbReference type="EMBL" id="BGPR01025560">
    <property type="protein sequence ID" value="GBN94572.1"/>
    <property type="molecule type" value="Genomic_DNA"/>
</dbReference>
<sequence>MSGTKEQQARLFQFSSPSSPMTPDLVSTRKGRNFLVRRPRSNLRVFLAMFNCLAHHSMNFAVIMANVASKFFLLSRKARSECSQNEIEHFECVMTTMSYIWRSEKGRYCGISK</sequence>
<accession>A0A4Y2T1U8</accession>
<reference evidence="3 4" key="1">
    <citation type="journal article" date="2019" name="Sci. Rep.">
        <title>Orb-weaving spider Araneus ventricosus genome elucidates the spidroin gene catalogue.</title>
        <authorList>
            <person name="Kono N."/>
            <person name="Nakamura H."/>
            <person name="Ohtoshi R."/>
            <person name="Moran D.A.P."/>
            <person name="Shinohara A."/>
            <person name="Yoshida Y."/>
            <person name="Fujiwara M."/>
            <person name="Mori M."/>
            <person name="Tomita M."/>
            <person name="Arakawa K."/>
        </authorList>
    </citation>
    <scope>NUCLEOTIDE SEQUENCE [LARGE SCALE GENOMIC DNA]</scope>
</reference>
<name>A0A4Y2T1U8_ARAVE</name>
<organism evidence="3 4">
    <name type="scientific">Araneus ventricosus</name>
    <name type="common">Orbweaver spider</name>
    <name type="synonym">Epeira ventricosa</name>
    <dbReference type="NCBI Taxonomy" id="182803"/>
    <lineage>
        <taxon>Eukaryota</taxon>
        <taxon>Metazoa</taxon>
        <taxon>Ecdysozoa</taxon>
        <taxon>Arthropoda</taxon>
        <taxon>Chelicerata</taxon>
        <taxon>Arachnida</taxon>
        <taxon>Araneae</taxon>
        <taxon>Araneomorphae</taxon>
        <taxon>Entelegynae</taxon>
        <taxon>Araneoidea</taxon>
        <taxon>Araneidae</taxon>
        <taxon>Araneus</taxon>
    </lineage>
</organism>
<evidence type="ECO:0000313" key="3">
    <source>
        <dbReference type="EMBL" id="GBN94572.1"/>
    </source>
</evidence>
<keyword evidence="2" id="KW-1133">Transmembrane helix</keyword>